<dbReference type="RefSeq" id="WP_194211814.1">
    <property type="nucleotide sequence ID" value="NZ_CP061205.1"/>
</dbReference>
<dbReference type="SUPFAM" id="SSF51658">
    <property type="entry name" value="Xylose isomerase-like"/>
    <property type="match status" value="1"/>
</dbReference>
<protein>
    <submittedName>
        <fullName evidence="1">DUF692 family multinuclear iron-containing protein</fullName>
    </submittedName>
</protein>
<dbReference type="InterPro" id="IPR036237">
    <property type="entry name" value="Xyl_isomerase-like_sf"/>
</dbReference>
<reference evidence="2" key="1">
    <citation type="journal article" date="2019" name="Int. J. Syst. Evol. Microbiol.">
        <title>The Global Catalogue of Microorganisms (GCM) 10K type strain sequencing project: providing services to taxonomists for standard genome sequencing and annotation.</title>
        <authorList>
            <consortium name="The Broad Institute Genomics Platform"/>
            <consortium name="The Broad Institute Genome Sequencing Center for Infectious Disease"/>
            <person name="Wu L."/>
            <person name="Ma J."/>
        </authorList>
    </citation>
    <scope>NUCLEOTIDE SEQUENCE [LARGE SCALE GENOMIC DNA]</scope>
    <source>
        <strain evidence="2">KCTC 62164</strain>
    </source>
</reference>
<dbReference type="Proteomes" id="UP001595444">
    <property type="component" value="Unassembled WGS sequence"/>
</dbReference>
<dbReference type="InterPro" id="IPR007801">
    <property type="entry name" value="MbnB/TglH/ChrH"/>
</dbReference>
<organism evidence="1 2">
    <name type="scientific">Kordiimonas pumila</name>
    <dbReference type="NCBI Taxonomy" id="2161677"/>
    <lineage>
        <taxon>Bacteria</taxon>
        <taxon>Pseudomonadati</taxon>
        <taxon>Pseudomonadota</taxon>
        <taxon>Alphaproteobacteria</taxon>
        <taxon>Kordiimonadales</taxon>
        <taxon>Kordiimonadaceae</taxon>
        <taxon>Kordiimonas</taxon>
    </lineage>
</organism>
<dbReference type="PANTHER" id="PTHR42194:SF1">
    <property type="entry name" value="UPF0276 PROTEIN HI_1600"/>
    <property type="match status" value="1"/>
</dbReference>
<proteinExistence type="predicted"/>
<accession>A0ABV7D2R1</accession>
<dbReference type="Gene3D" id="3.20.20.150">
    <property type="entry name" value="Divalent-metal-dependent TIM barrel enzymes"/>
    <property type="match status" value="1"/>
</dbReference>
<dbReference type="EMBL" id="JBHRSL010000002">
    <property type="protein sequence ID" value="MFC3051215.1"/>
    <property type="molecule type" value="Genomic_DNA"/>
</dbReference>
<evidence type="ECO:0000313" key="2">
    <source>
        <dbReference type="Proteomes" id="UP001595444"/>
    </source>
</evidence>
<dbReference type="Pfam" id="PF05114">
    <property type="entry name" value="MbnB_TglH_ChrH"/>
    <property type="match status" value="1"/>
</dbReference>
<dbReference type="PANTHER" id="PTHR42194">
    <property type="entry name" value="UPF0276 PROTEIN HI_1600"/>
    <property type="match status" value="1"/>
</dbReference>
<gene>
    <name evidence="1" type="ORF">ACFOKA_04785</name>
</gene>
<keyword evidence="2" id="KW-1185">Reference proteome</keyword>
<name>A0ABV7D2R1_9PROT</name>
<comment type="caution">
    <text evidence="1">The sequence shown here is derived from an EMBL/GenBank/DDBJ whole genome shotgun (WGS) entry which is preliminary data.</text>
</comment>
<dbReference type="NCBIfam" id="NF003818">
    <property type="entry name" value="PRK05409.1"/>
    <property type="match status" value="1"/>
</dbReference>
<sequence>METISDFLPPDVYKTAGISLKNQHFLDIMKQKPRVGFFEIHAENFMSEGGNHRRFLEKVCLDYPLSIHGVGMSLGSAEGLSHTHLKAFKAIVDKFNPMLVSEHLAWSAVDGYYLNDLLPLPLTQESMAVVADNVNHMQDFLGRQILIENPSSYLTFKNSEIPEPDFLSGLVERTNCGLLLDVNNVYVSASNLGWNAEEYLKYIDGKAVQEIHLAGHTVRTVDGGIILIDDHGAAISNNVWNLFQTALSSWGSKPVLIEWDTNIPPLETFVQEADKASVLMRKFERASAYA</sequence>
<evidence type="ECO:0000313" key="1">
    <source>
        <dbReference type="EMBL" id="MFC3051215.1"/>
    </source>
</evidence>